<sequence length="127" mass="14826">MERPEVKQKQEEEVETTEKKSEDKSTSIAHVEDWSHWKPPTISSANDPFASHIGSRKAKRIIERQAQIKKPKKKEAIPGTYIEEEKEEERVIIPTEFQHLNIPKPDKPEEEIENIGNRNEDEDSLKE</sequence>
<comment type="caution">
    <text evidence="2">The sequence shown here is derived from an EMBL/GenBank/DDBJ whole genome shotgun (WGS) entry which is preliminary data.</text>
</comment>
<dbReference type="EMBL" id="AVOT02001669">
    <property type="protein sequence ID" value="MBW0467770.1"/>
    <property type="molecule type" value="Genomic_DNA"/>
</dbReference>
<name>A0A9Q3GHX4_9BASI</name>
<feature type="compositionally biased region" description="Basic and acidic residues" evidence="1">
    <location>
        <begin position="1"/>
        <end position="36"/>
    </location>
</feature>
<proteinExistence type="predicted"/>
<accession>A0A9Q3GHX4</accession>
<feature type="region of interest" description="Disordered" evidence="1">
    <location>
        <begin position="1"/>
        <end position="51"/>
    </location>
</feature>
<dbReference type="Proteomes" id="UP000765509">
    <property type="component" value="Unassembled WGS sequence"/>
</dbReference>
<evidence type="ECO:0000256" key="1">
    <source>
        <dbReference type="SAM" id="MobiDB-lite"/>
    </source>
</evidence>
<evidence type="ECO:0000313" key="2">
    <source>
        <dbReference type="EMBL" id="MBW0467770.1"/>
    </source>
</evidence>
<dbReference type="AlphaFoldDB" id="A0A9Q3GHX4"/>
<protein>
    <submittedName>
        <fullName evidence="2">Uncharacterized protein</fullName>
    </submittedName>
</protein>
<reference evidence="2" key="1">
    <citation type="submission" date="2021-03" db="EMBL/GenBank/DDBJ databases">
        <title>Draft genome sequence of rust myrtle Austropuccinia psidii MF-1, a brazilian biotype.</title>
        <authorList>
            <person name="Quecine M.C."/>
            <person name="Pachon D.M.R."/>
            <person name="Bonatelli M.L."/>
            <person name="Correr F.H."/>
            <person name="Franceschini L.M."/>
            <person name="Leite T.F."/>
            <person name="Margarido G.R.A."/>
            <person name="Almeida C.A."/>
            <person name="Ferrarezi J.A."/>
            <person name="Labate C.A."/>
        </authorList>
    </citation>
    <scope>NUCLEOTIDE SEQUENCE</scope>
    <source>
        <strain evidence="2">MF-1</strain>
    </source>
</reference>
<keyword evidence="3" id="KW-1185">Reference proteome</keyword>
<gene>
    <name evidence="2" type="ORF">O181_007485</name>
</gene>
<feature type="region of interest" description="Disordered" evidence="1">
    <location>
        <begin position="100"/>
        <end position="127"/>
    </location>
</feature>
<organism evidence="2 3">
    <name type="scientific">Austropuccinia psidii MF-1</name>
    <dbReference type="NCBI Taxonomy" id="1389203"/>
    <lineage>
        <taxon>Eukaryota</taxon>
        <taxon>Fungi</taxon>
        <taxon>Dikarya</taxon>
        <taxon>Basidiomycota</taxon>
        <taxon>Pucciniomycotina</taxon>
        <taxon>Pucciniomycetes</taxon>
        <taxon>Pucciniales</taxon>
        <taxon>Sphaerophragmiaceae</taxon>
        <taxon>Austropuccinia</taxon>
    </lineage>
</organism>
<evidence type="ECO:0000313" key="3">
    <source>
        <dbReference type="Proteomes" id="UP000765509"/>
    </source>
</evidence>